<evidence type="ECO:0000256" key="9">
    <source>
        <dbReference type="RuleBase" id="RU361179"/>
    </source>
</evidence>
<feature type="binding site" evidence="8">
    <location>
        <position position="153"/>
    </location>
    <ligand>
        <name>Zn(2+)</name>
        <dbReference type="ChEBI" id="CHEBI:29105"/>
        <note>ligand shared between dimeric partners</note>
    </ligand>
</feature>
<dbReference type="InterPro" id="IPR037523">
    <property type="entry name" value="VOC_core"/>
</dbReference>
<dbReference type="InterPro" id="IPR004360">
    <property type="entry name" value="Glyas_Fos-R_dOase_dom"/>
</dbReference>
<name>A0A9Q3HEF0_9BASI</name>
<dbReference type="InterPro" id="IPR004361">
    <property type="entry name" value="Glyoxalase_1"/>
</dbReference>
<dbReference type="AlphaFoldDB" id="A0A9Q3HEF0"/>
<dbReference type="Proteomes" id="UP000765509">
    <property type="component" value="Unassembled WGS sequence"/>
</dbReference>
<comment type="pathway">
    <text evidence="1 9">Secondary metabolite metabolism; methylglyoxal degradation; (R)-lactate from methylglyoxal: step 1/2.</text>
</comment>
<evidence type="ECO:0000256" key="6">
    <source>
        <dbReference type="ARBA" id="ARBA00023239"/>
    </source>
</evidence>
<feature type="binding site" evidence="8">
    <location>
        <position position="125"/>
    </location>
    <ligand>
        <name>Zn(2+)</name>
        <dbReference type="ChEBI" id="CHEBI:29105"/>
        <note>ligand shared between dimeric partners</note>
    </ligand>
</feature>
<organism evidence="11 12">
    <name type="scientific">Austropuccinia psidii MF-1</name>
    <dbReference type="NCBI Taxonomy" id="1389203"/>
    <lineage>
        <taxon>Eukaryota</taxon>
        <taxon>Fungi</taxon>
        <taxon>Dikarya</taxon>
        <taxon>Basidiomycota</taxon>
        <taxon>Pucciniomycotina</taxon>
        <taxon>Pucciniomycetes</taxon>
        <taxon>Pucciniales</taxon>
        <taxon>Sphaerophragmiaceae</taxon>
        <taxon>Austropuccinia</taxon>
    </lineage>
</organism>
<keyword evidence="4 8" id="KW-0479">Metal-binding</keyword>
<evidence type="ECO:0000256" key="8">
    <source>
        <dbReference type="PIRSR" id="PIRSR604361-3"/>
    </source>
</evidence>
<dbReference type="SUPFAM" id="SSF54593">
    <property type="entry name" value="Glyoxalase/Bleomycin resistance protein/Dihydroxybiphenyl dioxygenase"/>
    <property type="match status" value="1"/>
</dbReference>
<comment type="similarity">
    <text evidence="2 9">Belongs to the glyoxalase I family.</text>
</comment>
<dbReference type="InterPro" id="IPR018146">
    <property type="entry name" value="Glyoxalase_1_CS"/>
</dbReference>
<evidence type="ECO:0000256" key="7">
    <source>
        <dbReference type="PIRSR" id="PIRSR604361-1"/>
    </source>
</evidence>
<dbReference type="PANTHER" id="PTHR10374:SF30">
    <property type="entry name" value="LACTOYLGLUTATHIONE LYASE"/>
    <property type="match status" value="1"/>
</dbReference>
<reference evidence="11" key="1">
    <citation type="submission" date="2021-03" db="EMBL/GenBank/DDBJ databases">
        <title>Draft genome sequence of rust myrtle Austropuccinia psidii MF-1, a brazilian biotype.</title>
        <authorList>
            <person name="Quecine M.C."/>
            <person name="Pachon D.M.R."/>
            <person name="Bonatelli M.L."/>
            <person name="Correr F.H."/>
            <person name="Franceschini L.M."/>
            <person name="Leite T.F."/>
            <person name="Margarido G.R.A."/>
            <person name="Almeida C.A."/>
            <person name="Ferrarezi J.A."/>
            <person name="Labate C.A."/>
        </authorList>
    </citation>
    <scope>NUCLEOTIDE SEQUENCE</scope>
    <source>
        <strain evidence="11">MF-1</strain>
    </source>
</reference>
<evidence type="ECO:0000256" key="2">
    <source>
        <dbReference type="ARBA" id="ARBA00010363"/>
    </source>
</evidence>
<comment type="function">
    <text evidence="9">Catalyzes the conversion of hemimercaptal, formed from methylglyoxal and glutathione, to S-lactoylglutathione.</text>
</comment>
<sequence>MLSVAYRFGVFLGPLPPAGLRSLRRLTNPWKLLPRRFDRHVGYLSFASMPSNRSHFSGQQNFKFNHTMFRIKDPKLSLAFYQNILGMELLHKMDVEVAKFTNYFLAFPCLENQPENRFQRQGLLELCHNWGTESDPQFKGYHNGNQSPQGFGHIAITCDDIQKTCAYLEENNVKFQKRLTDGRMKNIAFALDPDGYWIEFLENNTKDSEIS</sequence>
<comment type="catalytic activity">
    <reaction evidence="9">
        <text>(R)-S-lactoylglutathione = methylglyoxal + glutathione</text>
        <dbReference type="Rhea" id="RHEA:19069"/>
        <dbReference type="ChEBI" id="CHEBI:17158"/>
        <dbReference type="ChEBI" id="CHEBI:57474"/>
        <dbReference type="ChEBI" id="CHEBI:57925"/>
        <dbReference type="EC" id="4.4.1.5"/>
    </reaction>
</comment>
<dbReference type="Gene3D" id="3.10.180.10">
    <property type="entry name" value="2,3-Dihydroxybiphenyl 1,2-Dioxygenase, domain 1"/>
    <property type="match status" value="1"/>
</dbReference>
<feature type="binding site" evidence="8">
    <location>
        <position position="199"/>
    </location>
    <ligand>
        <name>Zn(2+)</name>
        <dbReference type="ChEBI" id="CHEBI:29105"/>
        <note>ligand shared between dimeric partners</note>
    </ligand>
</feature>
<dbReference type="CDD" id="cd07233">
    <property type="entry name" value="GlxI_Zn"/>
    <property type="match status" value="1"/>
</dbReference>
<protein>
    <recommendedName>
        <fullName evidence="3 9">Lactoylglutathione lyase</fullName>
        <ecNumber evidence="3 9">4.4.1.5</ecNumber>
    </recommendedName>
    <alternativeName>
        <fullName evidence="9">Glyoxalase I</fullName>
    </alternativeName>
</protein>
<dbReference type="PANTHER" id="PTHR10374">
    <property type="entry name" value="LACTOYLGLUTATHIONE LYASE GLYOXALASE I"/>
    <property type="match status" value="1"/>
</dbReference>
<accession>A0A9Q3HEF0</accession>
<dbReference type="GO" id="GO:0046872">
    <property type="term" value="F:metal ion binding"/>
    <property type="evidence" value="ECO:0007669"/>
    <property type="project" value="UniProtKB-UniRule"/>
</dbReference>
<dbReference type="PROSITE" id="PS00934">
    <property type="entry name" value="GLYOXALASE_I_1"/>
    <property type="match status" value="1"/>
</dbReference>
<dbReference type="GO" id="GO:0004462">
    <property type="term" value="F:lactoylglutathione lyase activity"/>
    <property type="evidence" value="ECO:0007669"/>
    <property type="project" value="UniProtKB-UniRule"/>
</dbReference>
<evidence type="ECO:0000313" key="12">
    <source>
        <dbReference type="Proteomes" id="UP000765509"/>
    </source>
</evidence>
<feature type="domain" description="VOC" evidence="10">
    <location>
        <begin position="63"/>
        <end position="203"/>
    </location>
</feature>
<evidence type="ECO:0000256" key="4">
    <source>
        <dbReference type="ARBA" id="ARBA00022723"/>
    </source>
</evidence>
<dbReference type="InterPro" id="IPR029068">
    <property type="entry name" value="Glyas_Bleomycin-R_OHBP_Dase"/>
</dbReference>
<comment type="cofactor">
    <cofactor evidence="8">
        <name>Zn(2+)</name>
        <dbReference type="ChEBI" id="CHEBI:29105"/>
    </cofactor>
    <text evidence="8">Binds 1 zinc ion per subunit. In the homodimer, two zinc ions are bound between subunits.</text>
</comment>
<dbReference type="NCBIfam" id="TIGR00068">
    <property type="entry name" value="glyox_I"/>
    <property type="match status" value="1"/>
</dbReference>
<dbReference type="Pfam" id="PF00903">
    <property type="entry name" value="Glyoxalase"/>
    <property type="match status" value="1"/>
</dbReference>
<dbReference type="OrthoDB" id="16820at2759"/>
<keyword evidence="12" id="KW-1185">Reference proteome</keyword>
<evidence type="ECO:0000313" key="11">
    <source>
        <dbReference type="EMBL" id="MBW0501926.1"/>
    </source>
</evidence>
<gene>
    <name evidence="11" type="ORF">O181_041641</name>
</gene>
<evidence type="ECO:0000256" key="1">
    <source>
        <dbReference type="ARBA" id="ARBA00005008"/>
    </source>
</evidence>
<dbReference type="EMBL" id="AVOT02016576">
    <property type="protein sequence ID" value="MBW0501926.1"/>
    <property type="molecule type" value="Genomic_DNA"/>
</dbReference>
<evidence type="ECO:0000256" key="3">
    <source>
        <dbReference type="ARBA" id="ARBA00012081"/>
    </source>
</evidence>
<dbReference type="PROSITE" id="PS51819">
    <property type="entry name" value="VOC"/>
    <property type="match status" value="1"/>
</dbReference>
<evidence type="ECO:0000259" key="10">
    <source>
        <dbReference type="PROSITE" id="PS51819"/>
    </source>
</evidence>
<feature type="active site" description="Proton donor/acceptor" evidence="7">
    <location>
        <position position="199"/>
    </location>
</feature>
<dbReference type="EC" id="4.4.1.5" evidence="3 9"/>
<keyword evidence="6 9" id="KW-0456">Lyase</keyword>
<evidence type="ECO:0000256" key="5">
    <source>
        <dbReference type="ARBA" id="ARBA00022833"/>
    </source>
</evidence>
<comment type="caution">
    <text evidence="11">The sequence shown here is derived from an EMBL/GenBank/DDBJ whole genome shotgun (WGS) entry which is preliminary data.</text>
</comment>
<dbReference type="PROSITE" id="PS00935">
    <property type="entry name" value="GLYOXALASE_I_2"/>
    <property type="match status" value="1"/>
</dbReference>
<proteinExistence type="inferred from homology"/>
<keyword evidence="5 8" id="KW-0862">Zinc</keyword>